<dbReference type="InterPro" id="IPR005863">
    <property type="entry name" value="UDP-N-AcMur_synth"/>
</dbReference>
<comment type="subcellular location">
    <subcellularLocation>
        <location evidence="10 11">Cytoplasm</location>
    </subcellularLocation>
</comment>
<dbReference type="InterPro" id="IPR035911">
    <property type="entry name" value="MurE/MurF_N"/>
</dbReference>
<evidence type="ECO:0000256" key="7">
    <source>
        <dbReference type="ARBA" id="ARBA00022984"/>
    </source>
</evidence>
<evidence type="ECO:0000313" key="17">
    <source>
        <dbReference type="Proteomes" id="UP001589894"/>
    </source>
</evidence>
<evidence type="ECO:0000256" key="5">
    <source>
        <dbReference type="ARBA" id="ARBA00022840"/>
    </source>
</evidence>
<feature type="region of interest" description="Disordered" evidence="12">
    <location>
        <begin position="457"/>
        <end position="502"/>
    </location>
</feature>
<keyword evidence="17" id="KW-1185">Reference proteome</keyword>
<evidence type="ECO:0000256" key="12">
    <source>
        <dbReference type="SAM" id="MobiDB-lite"/>
    </source>
</evidence>
<comment type="pathway">
    <text evidence="10 11">Cell wall biogenesis; peptidoglycan biosynthesis.</text>
</comment>
<comment type="caution">
    <text evidence="16">The sequence shown here is derived from an EMBL/GenBank/DDBJ whole genome shotgun (WGS) entry which is preliminary data.</text>
</comment>
<dbReference type="EMBL" id="JBHLUE010000016">
    <property type="protein sequence ID" value="MFC0566208.1"/>
    <property type="molecule type" value="Genomic_DNA"/>
</dbReference>
<accession>A0ABV6P1M8</accession>
<keyword evidence="7 10" id="KW-0573">Peptidoglycan synthesis</keyword>
<keyword evidence="4 10" id="KW-0547">Nucleotide-binding</keyword>
<dbReference type="SUPFAM" id="SSF63418">
    <property type="entry name" value="MurE/MurF N-terminal domain"/>
    <property type="match status" value="1"/>
</dbReference>
<evidence type="ECO:0000256" key="3">
    <source>
        <dbReference type="ARBA" id="ARBA00022618"/>
    </source>
</evidence>
<feature type="domain" description="Mur ligase N-terminal catalytic" evidence="13">
    <location>
        <begin position="30"/>
        <end position="78"/>
    </location>
</feature>
<feature type="compositionally biased region" description="Low complexity" evidence="12">
    <location>
        <begin position="457"/>
        <end position="480"/>
    </location>
</feature>
<protein>
    <recommendedName>
        <fullName evidence="10 11">UDP-N-acetylmuramoyl-tripeptide--D-alanyl-D-alanine ligase</fullName>
        <ecNumber evidence="10 11">6.3.2.10</ecNumber>
    </recommendedName>
    <alternativeName>
        <fullName evidence="10">D-alanyl-D-alanine-adding enzyme</fullName>
    </alternativeName>
</protein>
<keyword evidence="1 10" id="KW-0963">Cytoplasm</keyword>
<comment type="function">
    <text evidence="10 11">Involved in cell wall formation. Catalyzes the final step in the synthesis of UDP-N-acetylmuramoyl-pentapeptide, the precursor of murein.</text>
</comment>
<evidence type="ECO:0000256" key="4">
    <source>
        <dbReference type="ARBA" id="ARBA00022741"/>
    </source>
</evidence>
<name>A0ABV6P1M8_9ACTN</name>
<evidence type="ECO:0000313" key="16">
    <source>
        <dbReference type="EMBL" id="MFC0566208.1"/>
    </source>
</evidence>
<dbReference type="InterPro" id="IPR036615">
    <property type="entry name" value="Mur_ligase_C_dom_sf"/>
</dbReference>
<dbReference type="GO" id="GO:0047480">
    <property type="term" value="F:UDP-N-acetylmuramoyl-tripeptide-D-alanyl-D-alanine ligase activity"/>
    <property type="evidence" value="ECO:0007669"/>
    <property type="project" value="UniProtKB-EC"/>
</dbReference>
<dbReference type="PANTHER" id="PTHR43024:SF1">
    <property type="entry name" value="UDP-N-ACETYLMURAMOYL-TRIPEPTIDE--D-ALANYL-D-ALANINE LIGASE"/>
    <property type="match status" value="1"/>
</dbReference>
<dbReference type="InterPro" id="IPR004101">
    <property type="entry name" value="Mur_ligase_C"/>
</dbReference>
<dbReference type="SUPFAM" id="SSF53623">
    <property type="entry name" value="MurD-like peptide ligases, catalytic domain"/>
    <property type="match status" value="1"/>
</dbReference>
<dbReference type="InterPro" id="IPR000713">
    <property type="entry name" value="Mur_ligase_N"/>
</dbReference>
<feature type="binding site" evidence="10">
    <location>
        <begin position="110"/>
        <end position="116"/>
    </location>
    <ligand>
        <name>ATP</name>
        <dbReference type="ChEBI" id="CHEBI:30616"/>
    </ligand>
</feature>
<dbReference type="NCBIfam" id="TIGR01143">
    <property type="entry name" value="murF"/>
    <property type="match status" value="1"/>
</dbReference>
<comment type="similarity">
    <text evidence="10">Belongs to the MurCDEF family. MurF subfamily.</text>
</comment>
<keyword evidence="5 10" id="KW-0067">ATP-binding</keyword>
<evidence type="ECO:0000256" key="8">
    <source>
        <dbReference type="ARBA" id="ARBA00023306"/>
    </source>
</evidence>
<keyword evidence="8 10" id="KW-0131">Cell cycle</keyword>
<dbReference type="PANTHER" id="PTHR43024">
    <property type="entry name" value="UDP-N-ACETYLMURAMOYL-TRIPEPTIDE--D-ALANYL-D-ALANINE LIGASE"/>
    <property type="match status" value="1"/>
</dbReference>
<evidence type="ECO:0000256" key="11">
    <source>
        <dbReference type="RuleBase" id="RU004136"/>
    </source>
</evidence>
<evidence type="ECO:0000259" key="13">
    <source>
        <dbReference type="Pfam" id="PF01225"/>
    </source>
</evidence>
<dbReference type="InterPro" id="IPR036565">
    <property type="entry name" value="Mur-like_cat_sf"/>
</dbReference>
<feature type="domain" description="Mur ligase central" evidence="15">
    <location>
        <begin position="109"/>
        <end position="295"/>
    </location>
</feature>
<comment type="catalytic activity">
    <reaction evidence="10 11">
        <text>D-alanyl-D-alanine + UDP-N-acetyl-alpha-D-muramoyl-L-alanyl-gamma-D-glutamyl-meso-2,6-diaminopimelate + ATP = UDP-N-acetyl-alpha-D-muramoyl-L-alanyl-gamma-D-glutamyl-meso-2,6-diaminopimeloyl-D-alanyl-D-alanine + ADP + phosphate + H(+)</text>
        <dbReference type="Rhea" id="RHEA:28374"/>
        <dbReference type="ChEBI" id="CHEBI:15378"/>
        <dbReference type="ChEBI" id="CHEBI:30616"/>
        <dbReference type="ChEBI" id="CHEBI:43474"/>
        <dbReference type="ChEBI" id="CHEBI:57822"/>
        <dbReference type="ChEBI" id="CHEBI:61386"/>
        <dbReference type="ChEBI" id="CHEBI:83905"/>
        <dbReference type="ChEBI" id="CHEBI:456216"/>
        <dbReference type="EC" id="6.3.2.10"/>
    </reaction>
</comment>
<keyword evidence="2 10" id="KW-0436">Ligase</keyword>
<dbReference type="HAMAP" id="MF_02019">
    <property type="entry name" value="MurF"/>
    <property type="match status" value="1"/>
</dbReference>
<evidence type="ECO:0000259" key="14">
    <source>
        <dbReference type="Pfam" id="PF02875"/>
    </source>
</evidence>
<dbReference type="Pfam" id="PF02875">
    <property type="entry name" value="Mur_ligase_C"/>
    <property type="match status" value="1"/>
</dbReference>
<evidence type="ECO:0000256" key="10">
    <source>
        <dbReference type="HAMAP-Rule" id="MF_02019"/>
    </source>
</evidence>
<dbReference type="EC" id="6.3.2.10" evidence="10 11"/>
<dbReference type="Gene3D" id="3.40.1390.10">
    <property type="entry name" value="MurE/MurF, N-terminal domain"/>
    <property type="match status" value="1"/>
</dbReference>
<dbReference type="InterPro" id="IPR051046">
    <property type="entry name" value="MurCDEF_CellWall_CoF430Synth"/>
</dbReference>
<keyword evidence="6 10" id="KW-0133">Cell shape</keyword>
<keyword evidence="9 10" id="KW-0961">Cell wall biogenesis/degradation</keyword>
<dbReference type="InterPro" id="IPR013221">
    <property type="entry name" value="Mur_ligase_cen"/>
</dbReference>
<organism evidence="16 17">
    <name type="scientific">Plantactinospora siamensis</name>
    <dbReference type="NCBI Taxonomy" id="555372"/>
    <lineage>
        <taxon>Bacteria</taxon>
        <taxon>Bacillati</taxon>
        <taxon>Actinomycetota</taxon>
        <taxon>Actinomycetes</taxon>
        <taxon>Micromonosporales</taxon>
        <taxon>Micromonosporaceae</taxon>
        <taxon>Plantactinospora</taxon>
    </lineage>
</organism>
<dbReference type="SUPFAM" id="SSF53244">
    <property type="entry name" value="MurD-like peptide ligases, peptide-binding domain"/>
    <property type="match status" value="1"/>
</dbReference>
<evidence type="ECO:0000259" key="15">
    <source>
        <dbReference type="Pfam" id="PF08245"/>
    </source>
</evidence>
<proteinExistence type="inferred from homology"/>
<dbReference type="Proteomes" id="UP001589894">
    <property type="component" value="Unassembled WGS sequence"/>
</dbReference>
<evidence type="ECO:0000256" key="6">
    <source>
        <dbReference type="ARBA" id="ARBA00022960"/>
    </source>
</evidence>
<dbReference type="Pfam" id="PF08245">
    <property type="entry name" value="Mur_ligase_M"/>
    <property type="match status" value="1"/>
</dbReference>
<dbReference type="RefSeq" id="WP_377340712.1">
    <property type="nucleotide sequence ID" value="NZ_JBHLUE010000016.1"/>
</dbReference>
<feature type="domain" description="Mur ligase C-terminal" evidence="14">
    <location>
        <begin position="318"/>
        <end position="445"/>
    </location>
</feature>
<dbReference type="Pfam" id="PF01225">
    <property type="entry name" value="Mur_ligase"/>
    <property type="match status" value="1"/>
</dbReference>
<evidence type="ECO:0000256" key="9">
    <source>
        <dbReference type="ARBA" id="ARBA00023316"/>
    </source>
</evidence>
<dbReference type="Gene3D" id="3.90.190.20">
    <property type="entry name" value="Mur ligase, C-terminal domain"/>
    <property type="match status" value="1"/>
</dbReference>
<evidence type="ECO:0000256" key="1">
    <source>
        <dbReference type="ARBA" id="ARBA00022490"/>
    </source>
</evidence>
<gene>
    <name evidence="10 16" type="primary">murF</name>
    <name evidence="16" type="ORF">ACFFHU_18960</name>
</gene>
<sequence>MIPLTLAEVAAAVDGRLVAADPDARVTGTVEYDSRKVTAGGLFVAFPGERVDGHHYAAAAVAAGAVAVLGTRQVAGVPMVLVADGLTAMAALARAVLARLPEVTVIGLTGSSGKTTTKDLIGQLVGRLGPTVAPAGSPNNELGHPWTVLRADENTRYLVLEKGARGPGHIRFLCGIARPRIAVEINVGVAHIGEFGSREGIAAAKGELVEALPPDGLAVLNADDPLVRAMADRTTARVVLAGEAADAQVRAVDVRPDARGRYSYTLVTPEGRVPVRLGLTGAHQVGNSLLAAAVARELGMPLPDLGAALGELGLRSTRRMDVFDRPDGVTVIDDSYNANPASTGAALRALAGLGDGRRTVAVLGYMAELGPYERDGHAEVGRLAAELNIDRLLVVAEAAAPIHEAARSVGTWGGTSVLVTDQAAAVEELRRELRPGDAVLVKGSRYRTWEVADALRPGAADGVPPAAPTGPADGSSATGSGATGGGAGAVADETIPTEGEPA</sequence>
<reference evidence="16 17" key="1">
    <citation type="submission" date="2024-09" db="EMBL/GenBank/DDBJ databases">
        <authorList>
            <person name="Sun Q."/>
            <person name="Mori K."/>
        </authorList>
    </citation>
    <scope>NUCLEOTIDE SEQUENCE [LARGE SCALE GENOMIC DNA]</scope>
    <source>
        <strain evidence="16 17">TBRC 2205</strain>
    </source>
</reference>
<evidence type="ECO:0000256" key="2">
    <source>
        <dbReference type="ARBA" id="ARBA00022598"/>
    </source>
</evidence>
<keyword evidence="3 10" id="KW-0132">Cell division</keyword>
<dbReference type="Gene3D" id="3.40.1190.10">
    <property type="entry name" value="Mur-like, catalytic domain"/>
    <property type="match status" value="1"/>
</dbReference>